<dbReference type="AlphaFoldDB" id="A0A1M2V4N1"/>
<dbReference type="InterPro" id="IPR045247">
    <property type="entry name" value="Oye-like"/>
</dbReference>
<dbReference type="Gene3D" id="3.20.20.70">
    <property type="entry name" value="Aldolase class I"/>
    <property type="match status" value="1"/>
</dbReference>
<dbReference type="GO" id="GO:0010181">
    <property type="term" value="F:FMN binding"/>
    <property type="evidence" value="ECO:0007669"/>
    <property type="project" value="InterPro"/>
</dbReference>
<sequence length="377" mass="42142">MDAPAEMLSTSQATAKLFQPIRVGDITLGHRVVLAPLTRCRASSAHVHGDLAVEYYAQRASVPGTLLIAEGTFIAPQAVVNAVHARGSFIYLQLWALGRAADVDQLKAEDPDFAHVGPSAIALKDSKSSPRALTIPEINEYVEWYGKAAFNAVYGAGFDGVEIHGANGYLVDQFLQDVSNERTDEYGGSIENRIRFALEVVDAVVKAVGAKKSAIRLSPWSEFLDMRMKDPIPTFSNLVTRLREQYPDLAYIHVVEPGVLGFIDVEQRKEESNDFIRDIWLPRLLISAGRYDRETAIAHADKTGELIAFGRRFIANPDLPRRLLKNLPLAFWDRQLFYLPEEPHGYIDYPFAEDAGSWRLPGRACEHTERSKVEYEQ</sequence>
<feature type="domain" description="NADH:flavin oxidoreductase/NADH oxidase N-terminal" evidence="1">
    <location>
        <begin position="78"/>
        <end position="329"/>
    </location>
</feature>
<dbReference type="OMA" id="YLQLMAF"/>
<evidence type="ECO:0000313" key="2">
    <source>
        <dbReference type="EMBL" id="OJT02513.1"/>
    </source>
</evidence>
<organism evidence="2 3">
    <name type="scientific">Trametes pubescens</name>
    <name type="common">White-rot fungus</name>
    <dbReference type="NCBI Taxonomy" id="154538"/>
    <lineage>
        <taxon>Eukaryota</taxon>
        <taxon>Fungi</taxon>
        <taxon>Dikarya</taxon>
        <taxon>Basidiomycota</taxon>
        <taxon>Agaricomycotina</taxon>
        <taxon>Agaricomycetes</taxon>
        <taxon>Polyporales</taxon>
        <taxon>Polyporaceae</taxon>
        <taxon>Trametes</taxon>
    </lineage>
</organism>
<accession>A0A1M2V4N1</accession>
<name>A0A1M2V4N1_TRAPU</name>
<dbReference type="PANTHER" id="PTHR22893">
    <property type="entry name" value="NADH OXIDOREDUCTASE-RELATED"/>
    <property type="match status" value="1"/>
</dbReference>
<evidence type="ECO:0000259" key="1">
    <source>
        <dbReference type="Pfam" id="PF00724"/>
    </source>
</evidence>
<dbReference type="InterPro" id="IPR001155">
    <property type="entry name" value="OxRdtase_FMN_N"/>
</dbReference>
<reference evidence="2 3" key="1">
    <citation type="submission" date="2016-10" db="EMBL/GenBank/DDBJ databases">
        <title>Genome sequence of the basidiomycete white-rot fungus Trametes pubescens.</title>
        <authorList>
            <person name="Makela M.R."/>
            <person name="Granchi Z."/>
            <person name="Peng M."/>
            <person name="De Vries R.P."/>
            <person name="Grigoriev I."/>
            <person name="Riley R."/>
            <person name="Hilden K."/>
        </authorList>
    </citation>
    <scope>NUCLEOTIDE SEQUENCE [LARGE SCALE GENOMIC DNA]</scope>
    <source>
        <strain evidence="2 3">FBCC735</strain>
    </source>
</reference>
<dbReference type="Pfam" id="PF00724">
    <property type="entry name" value="Oxidored_FMN"/>
    <property type="match status" value="1"/>
</dbReference>
<dbReference type="PANTHER" id="PTHR22893:SF91">
    <property type="entry name" value="NADPH DEHYDROGENASE 2-RELATED"/>
    <property type="match status" value="1"/>
</dbReference>
<dbReference type="CDD" id="cd02933">
    <property type="entry name" value="OYE_like_FMN"/>
    <property type="match status" value="1"/>
</dbReference>
<proteinExistence type="predicted"/>
<gene>
    <name evidence="2" type="ORF">TRAPUB_6930</name>
</gene>
<dbReference type="GO" id="GO:0016491">
    <property type="term" value="F:oxidoreductase activity"/>
    <property type="evidence" value="ECO:0007669"/>
    <property type="project" value="InterPro"/>
</dbReference>
<dbReference type="STRING" id="154538.A0A1M2V4N1"/>
<dbReference type="OrthoDB" id="276546at2759"/>
<comment type="caution">
    <text evidence="2">The sequence shown here is derived from an EMBL/GenBank/DDBJ whole genome shotgun (WGS) entry which is preliminary data.</text>
</comment>
<keyword evidence="3" id="KW-1185">Reference proteome</keyword>
<dbReference type="EMBL" id="MNAD01001665">
    <property type="protein sequence ID" value="OJT02513.1"/>
    <property type="molecule type" value="Genomic_DNA"/>
</dbReference>
<evidence type="ECO:0000313" key="3">
    <source>
        <dbReference type="Proteomes" id="UP000184267"/>
    </source>
</evidence>
<protein>
    <recommendedName>
        <fullName evidence="1">NADH:flavin oxidoreductase/NADH oxidase N-terminal domain-containing protein</fullName>
    </recommendedName>
</protein>
<dbReference type="InterPro" id="IPR013785">
    <property type="entry name" value="Aldolase_TIM"/>
</dbReference>
<dbReference type="Proteomes" id="UP000184267">
    <property type="component" value="Unassembled WGS sequence"/>
</dbReference>
<dbReference type="SUPFAM" id="SSF51395">
    <property type="entry name" value="FMN-linked oxidoreductases"/>
    <property type="match status" value="1"/>
</dbReference>